<dbReference type="Proteomes" id="UP000284706">
    <property type="component" value="Unassembled WGS sequence"/>
</dbReference>
<sequence length="118" mass="13698">MSDLGTALPAGDQSMENMVAVHLHAVYEFIDRVSVSLFVPSPPLSYVRECQITVWHYPILDDAPRSSLVIWFERRATEGHYSWEWTNASQRHRAIDYPLRDDRPRMASPYGDMLEFEV</sequence>
<protein>
    <submittedName>
        <fullName evidence="1">Uncharacterized protein</fullName>
    </submittedName>
</protein>
<dbReference type="EMBL" id="NHYE01001149">
    <property type="protein sequence ID" value="PPQ98080.1"/>
    <property type="molecule type" value="Genomic_DNA"/>
</dbReference>
<keyword evidence="2" id="KW-1185">Reference proteome</keyword>
<reference evidence="1 2" key="1">
    <citation type="journal article" date="2018" name="Evol. Lett.">
        <title>Horizontal gene cluster transfer increased hallucinogenic mushroom diversity.</title>
        <authorList>
            <person name="Reynolds H.T."/>
            <person name="Vijayakumar V."/>
            <person name="Gluck-Thaler E."/>
            <person name="Korotkin H.B."/>
            <person name="Matheny P.B."/>
            <person name="Slot J.C."/>
        </authorList>
    </citation>
    <scope>NUCLEOTIDE SEQUENCE [LARGE SCALE GENOMIC DNA]</scope>
    <source>
        <strain evidence="1 2">SRW20</strain>
    </source>
</reference>
<name>A0A409Y511_9AGAR</name>
<comment type="caution">
    <text evidence="1">The sequence shown here is derived from an EMBL/GenBank/DDBJ whole genome shotgun (WGS) entry which is preliminary data.</text>
</comment>
<dbReference type="InParanoid" id="A0A409Y511"/>
<evidence type="ECO:0000313" key="1">
    <source>
        <dbReference type="EMBL" id="PPQ98080.1"/>
    </source>
</evidence>
<proteinExistence type="predicted"/>
<accession>A0A409Y511</accession>
<organism evidence="1 2">
    <name type="scientific">Gymnopilus dilepis</name>
    <dbReference type="NCBI Taxonomy" id="231916"/>
    <lineage>
        <taxon>Eukaryota</taxon>
        <taxon>Fungi</taxon>
        <taxon>Dikarya</taxon>
        <taxon>Basidiomycota</taxon>
        <taxon>Agaricomycotina</taxon>
        <taxon>Agaricomycetes</taxon>
        <taxon>Agaricomycetidae</taxon>
        <taxon>Agaricales</taxon>
        <taxon>Agaricineae</taxon>
        <taxon>Hymenogastraceae</taxon>
        <taxon>Gymnopilus</taxon>
    </lineage>
</organism>
<dbReference type="AlphaFoldDB" id="A0A409Y511"/>
<evidence type="ECO:0000313" key="2">
    <source>
        <dbReference type="Proteomes" id="UP000284706"/>
    </source>
</evidence>
<gene>
    <name evidence="1" type="ORF">CVT26_003306</name>
</gene>